<dbReference type="EMBL" id="JBGBPQ010000009">
    <property type="protein sequence ID" value="KAL1519412.1"/>
    <property type="molecule type" value="Genomic_DNA"/>
</dbReference>
<dbReference type="Gene3D" id="1.10.150.50">
    <property type="entry name" value="Transcription Factor, Ets-1"/>
    <property type="match status" value="2"/>
</dbReference>
<proteinExistence type="predicted"/>
<evidence type="ECO:0000256" key="1">
    <source>
        <dbReference type="SAM" id="SignalP"/>
    </source>
</evidence>
<gene>
    <name evidence="3" type="ORF">AB1Y20_022936</name>
</gene>
<organism evidence="3 4">
    <name type="scientific">Prymnesium parvum</name>
    <name type="common">Toxic golden alga</name>
    <dbReference type="NCBI Taxonomy" id="97485"/>
    <lineage>
        <taxon>Eukaryota</taxon>
        <taxon>Haptista</taxon>
        <taxon>Haptophyta</taxon>
        <taxon>Prymnesiophyceae</taxon>
        <taxon>Prymnesiales</taxon>
        <taxon>Prymnesiaceae</taxon>
        <taxon>Prymnesium</taxon>
    </lineage>
</organism>
<evidence type="ECO:0000313" key="3">
    <source>
        <dbReference type="EMBL" id="KAL1519412.1"/>
    </source>
</evidence>
<dbReference type="InterPro" id="IPR013761">
    <property type="entry name" value="SAM/pointed_sf"/>
</dbReference>
<feature type="chain" id="PRO_5044209735" description="SAM domain-containing protein" evidence="1">
    <location>
        <begin position="23"/>
        <end position="465"/>
    </location>
</feature>
<sequence length="465" mass="51614">MSPTRGARAAFAACLLVGHAAAEWSGILGLPFKSDKQVEQRAMHCHSGYITGLQVRRGRNSKDDTDFYDFKLKCGSRWGPWSGMAYEEQNHKEEKSFECPMKMHMTGLEVKQGRKELGDVDSYDFKLQCSGVWQSYLGLSFSNEKAKAATECPAGMMAYGWRAYRGFVRRGDQDFYEFELNCKEAGMAGAEAVRKAPTLREIGLPQNVFVWSAKDVGTWLKALGLGEYAPAFEMNKLQGDVIFLLLESHLVDMGMHKIGDRLYFMEVLTQLHDATNAWSRAIGQQLTSTRTLPNLHRAGLPLEVVSWSSKEVASFVRALGLGEWQELFMKHRVQGDVMFSLKEDTLAEMGVSRIGDRLYLVDCLQSLYEELTAWKKTKDEKIRAAVPALGGPGGSADSSYQAAAAAAMLQAQQQQARANAQAAGGGFGGRKPTAALQKLIAQGYSMQEIMQLLKARPELLPKFFQ</sequence>
<feature type="domain" description="SAM" evidence="2">
    <location>
        <begin position="307"/>
        <end position="370"/>
    </location>
</feature>
<dbReference type="SMART" id="SM00454">
    <property type="entry name" value="SAM"/>
    <property type="match status" value="2"/>
</dbReference>
<dbReference type="Proteomes" id="UP001515480">
    <property type="component" value="Unassembled WGS sequence"/>
</dbReference>
<protein>
    <recommendedName>
        <fullName evidence="2">SAM domain-containing protein</fullName>
    </recommendedName>
</protein>
<dbReference type="PANTHER" id="PTHR46829:SF1">
    <property type="entry name" value="STERILE ALPHA MOTIF DOMAIN-CONTAINING PROTEIN 15"/>
    <property type="match status" value="1"/>
</dbReference>
<dbReference type="Pfam" id="PF00536">
    <property type="entry name" value="SAM_1"/>
    <property type="match status" value="2"/>
</dbReference>
<dbReference type="AlphaFoldDB" id="A0AB34JF68"/>
<feature type="domain" description="SAM" evidence="2">
    <location>
        <begin position="211"/>
        <end position="274"/>
    </location>
</feature>
<comment type="caution">
    <text evidence="3">The sequence shown here is derived from an EMBL/GenBank/DDBJ whole genome shotgun (WGS) entry which is preliminary data.</text>
</comment>
<dbReference type="InterPro" id="IPR001660">
    <property type="entry name" value="SAM"/>
</dbReference>
<dbReference type="SUPFAM" id="SSF47769">
    <property type="entry name" value="SAM/Pointed domain"/>
    <property type="match status" value="2"/>
</dbReference>
<keyword evidence="4" id="KW-1185">Reference proteome</keyword>
<reference evidence="3 4" key="1">
    <citation type="journal article" date="2024" name="Science">
        <title>Giant polyketide synthase enzymes in the biosynthesis of giant marine polyether toxins.</title>
        <authorList>
            <person name="Fallon T.R."/>
            <person name="Shende V.V."/>
            <person name="Wierzbicki I.H."/>
            <person name="Pendleton A.L."/>
            <person name="Watervoot N.F."/>
            <person name="Auber R.P."/>
            <person name="Gonzalez D.J."/>
            <person name="Wisecaver J.H."/>
            <person name="Moore B.S."/>
        </authorList>
    </citation>
    <scope>NUCLEOTIDE SEQUENCE [LARGE SCALE GENOMIC DNA]</scope>
    <source>
        <strain evidence="3 4">12B1</strain>
    </source>
</reference>
<accession>A0AB34JF68</accession>
<name>A0AB34JF68_PRYPA</name>
<dbReference type="PROSITE" id="PS50105">
    <property type="entry name" value="SAM_DOMAIN"/>
    <property type="match status" value="2"/>
</dbReference>
<keyword evidence="1" id="KW-0732">Signal</keyword>
<feature type="signal peptide" evidence="1">
    <location>
        <begin position="1"/>
        <end position="22"/>
    </location>
</feature>
<evidence type="ECO:0000313" key="4">
    <source>
        <dbReference type="Proteomes" id="UP001515480"/>
    </source>
</evidence>
<evidence type="ECO:0000259" key="2">
    <source>
        <dbReference type="PROSITE" id="PS50105"/>
    </source>
</evidence>
<dbReference type="PANTHER" id="PTHR46829">
    <property type="entry name" value="STERILE ALPHA MOTIF DOMAIN-CONTAINING PROTEIN 15"/>
    <property type="match status" value="1"/>
</dbReference>